<dbReference type="SUPFAM" id="SSF53167">
    <property type="entry name" value="Purine and uridine phosphorylases"/>
    <property type="match status" value="1"/>
</dbReference>
<name>A0A6A6GXR0_VIRVR</name>
<dbReference type="Gene3D" id="3.40.50.1580">
    <property type="entry name" value="Nucleoside phosphorylase domain"/>
    <property type="match status" value="1"/>
</dbReference>
<dbReference type="Pfam" id="PF00023">
    <property type="entry name" value="Ank"/>
    <property type="match status" value="1"/>
</dbReference>
<proteinExistence type="predicted"/>
<organism evidence="5 6">
    <name type="scientific">Viridothelium virens</name>
    <name type="common">Speckled blister lichen</name>
    <name type="synonym">Trypethelium virens</name>
    <dbReference type="NCBI Taxonomy" id="1048519"/>
    <lineage>
        <taxon>Eukaryota</taxon>
        <taxon>Fungi</taxon>
        <taxon>Dikarya</taxon>
        <taxon>Ascomycota</taxon>
        <taxon>Pezizomycotina</taxon>
        <taxon>Dothideomycetes</taxon>
        <taxon>Dothideomycetes incertae sedis</taxon>
        <taxon>Trypetheliales</taxon>
        <taxon>Trypetheliaceae</taxon>
        <taxon>Viridothelium</taxon>
    </lineage>
</organism>
<dbReference type="SUPFAM" id="SSF48403">
    <property type="entry name" value="Ankyrin repeat"/>
    <property type="match status" value="1"/>
</dbReference>
<dbReference type="OrthoDB" id="194358at2759"/>
<reference evidence="5" key="1">
    <citation type="journal article" date="2020" name="Stud. Mycol.">
        <title>101 Dothideomycetes genomes: a test case for predicting lifestyles and emergence of pathogens.</title>
        <authorList>
            <person name="Haridas S."/>
            <person name="Albert R."/>
            <person name="Binder M."/>
            <person name="Bloem J."/>
            <person name="Labutti K."/>
            <person name="Salamov A."/>
            <person name="Andreopoulos B."/>
            <person name="Baker S."/>
            <person name="Barry K."/>
            <person name="Bills G."/>
            <person name="Bluhm B."/>
            <person name="Cannon C."/>
            <person name="Castanera R."/>
            <person name="Culley D."/>
            <person name="Daum C."/>
            <person name="Ezra D."/>
            <person name="Gonzalez J."/>
            <person name="Henrissat B."/>
            <person name="Kuo A."/>
            <person name="Liang C."/>
            <person name="Lipzen A."/>
            <person name="Lutzoni F."/>
            <person name="Magnuson J."/>
            <person name="Mondo S."/>
            <person name="Nolan M."/>
            <person name="Ohm R."/>
            <person name="Pangilinan J."/>
            <person name="Park H.-J."/>
            <person name="Ramirez L."/>
            <person name="Alfaro M."/>
            <person name="Sun H."/>
            <person name="Tritt A."/>
            <person name="Yoshinaga Y."/>
            <person name="Zwiers L.-H."/>
            <person name="Turgeon B."/>
            <person name="Goodwin S."/>
            <person name="Spatafora J."/>
            <person name="Crous P."/>
            <person name="Grigoriev I."/>
        </authorList>
    </citation>
    <scope>NUCLEOTIDE SEQUENCE</scope>
    <source>
        <strain evidence="5">Tuck. ex Michener</strain>
    </source>
</reference>
<evidence type="ECO:0000256" key="2">
    <source>
        <dbReference type="SAM" id="MobiDB-lite"/>
    </source>
</evidence>
<evidence type="ECO:0000259" key="3">
    <source>
        <dbReference type="Pfam" id="PF01048"/>
    </source>
</evidence>
<evidence type="ECO:0000313" key="6">
    <source>
        <dbReference type="Proteomes" id="UP000800092"/>
    </source>
</evidence>
<protein>
    <submittedName>
        <fullName evidence="5">Purine and uridine phosphorylase</fullName>
    </submittedName>
</protein>
<dbReference type="InterPro" id="IPR035994">
    <property type="entry name" value="Nucleoside_phosphorylase_sf"/>
</dbReference>
<evidence type="ECO:0000259" key="4">
    <source>
        <dbReference type="Pfam" id="PF24883"/>
    </source>
</evidence>
<dbReference type="GO" id="GO:0009116">
    <property type="term" value="P:nucleoside metabolic process"/>
    <property type="evidence" value="ECO:0007669"/>
    <property type="project" value="InterPro"/>
</dbReference>
<dbReference type="InterPro" id="IPR036770">
    <property type="entry name" value="Ankyrin_rpt-contain_sf"/>
</dbReference>
<dbReference type="Gene3D" id="3.40.50.300">
    <property type="entry name" value="P-loop containing nucleotide triphosphate hydrolases"/>
    <property type="match status" value="1"/>
</dbReference>
<evidence type="ECO:0000256" key="1">
    <source>
        <dbReference type="ARBA" id="ARBA00022737"/>
    </source>
</evidence>
<dbReference type="GO" id="GO:0003824">
    <property type="term" value="F:catalytic activity"/>
    <property type="evidence" value="ECO:0007669"/>
    <property type="project" value="InterPro"/>
</dbReference>
<gene>
    <name evidence="5" type="ORF">EV356DRAFT_492047</name>
</gene>
<sequence length="1071" mass="121399">MSNRPRHRDDFDIAIICALSIEADAVLGVFDEFWEEEGDSYGKAASDSNTYTTGRIGKHNVVLAHMPGMGKNASASVAANFCSSFNCIRLGLVVGICGGVPADITKGEEMLLGDVVISTGVVQFDFGRQYSDKVIRKDTLEDGLGRQNLEIRGFLQKMGGLHDRKQLKDNTFFQLSELCRKDDFHTWGYPGASNDILYPSTYRHMHQQSEACEICGSNSSCEAARESSCEELSCDTRKQIPRSGLQKIEEQGLTTETGIVQRPEIHFGKIGSGDLVIKSENHRDDIAKKEKVIAFEMEGAGVWDHFPTVVIKGVCDYADSHKNKKWQKYAAATAAACMKAFLKVWRGMDKPLRPSASLDQSSSSSFKTTLGTRYPEGKHPLDGLPSSLNDGEPALKRRKTDSHPDHQVDFDALRHTSEARRKLNQFEPIALSTDQRRIYLNSLKFHQIESRHANIKPAHTKTCKWLLKKSEYQDWLDACKIKEHNGIFWIKGKPAAGKSTIMKFAYSNSKRNMKNAIVVSFYFNARGEDLERNVEGMYRSLLFQLLSEAQELQHVFDILGPDETDEYESVKWSIEKLRGFFERAVENLKQRHLVCFIDGLDECNEGEVRDMVEFFERLAQVSVMSGTQLHVCFSSRHYPYITIEKGVELTLEGQEGHLQDIINYVQSELRAGQSKVVRQIKDEIPQRACGIFLWAVLVVKMLQKEFDRGKVYALQKRFNQIPTELFELFNDILTRDGEQVDDLILCLQWILLTKRPLKREELYFGLLSGLATEALAPWDPKEVTEQDMERFILHSSKGLAEVTKSKAQSVQFIHESVRDFLKEGRLELLSGEAFLKQGHERLKQCCQTYLRVNASEYLPLTTNLPAANSEAAADLRRRANERLPLLEYAVRNILHHSNAASRDGICQDSFVQGFTVQDWVLLDNLFERFQVRRHTPEVSLLYILVEKNLPDLIAIELQRVQHMDIPGERYEFPLCVGVAKKNEEAVKALITPNVSVCSNGDRLPDLCLSPETVLWPLNDAYRSWSKRSQTPLFWAASGGHEAVVKLLVASEKVDVDLKDNNKDNNGRTPLL</sequence>
<keyword evidence="1" id="KW-0677">Repeat</keyword>
<dbReference type="InterPro" id="IPR000845">
    <property type="entry name" value="Nucleoside_phosphorylase_d"/>
</dbReference>
<feature type="domain" description="Nephrocystin 3-like N-terminal" evidence="4">
    <location>
        <begin position="462"/>
        <end position="636"/>
    </location>
</feature>
<dbReference type="Pfam" id="PF24883">
    <property type="entry name" value="NPHP3_N"/>
    <property type="match status" value="1"/>
</dbReference>
<dbReference type="InterPro" id="IPR002110">
    <property type="entry name" value="Ankyrin_rpt"/>
</dbReference>
<dbReference type="Proteomes" id="UP000800092">
    <property type="component" value="Unassembled WGS sequence"/>
</dbReference>
<accession>A0A6A6GXR0</accession>
<feature type="domain" description="Nucleoside phosphorylase" evidence="3">
    <location>
        <begin position="12"/>
        <end position="130"/>
    </location>
</feature>
<dbReference type="SUPFAM" id="SSF52540">
    <property type="entry name" value="P-loop containing nucleoside triphosphate hydrolases"/>
    <property type="match status" value="1"/>
</dbReference>
<dbReference type="EMBL" id="ML991842">
    <property type="protein sequence ID" value="KAF2230381.1"/>
    <property type="molecule type" value="Genomic_DNA"/>
</dbReference>
<dbReference type="InterPro" id="IPR027417">
    <property type="entry name" value="P-loop_NTPase"/>
</dbReference>
<feature type="compositionally biased region" description="Low complexity" evidence="2">
    <location>
        <begin position="355"/>
        <end position="365"/>
    </location>
</feature>
<dbReference type="PANTHER" id="PTHR46082">
    <property type="entry name" value="ATP/GTP-BINDING PROTEIN-RELATED"/>
    <property type="match status" value="1"/>
</dbReference>
<dbReference type="Pfam" id="PF01048">
    <property type="entry name" value="PNP_UDP_1"/>
    <property type="match status" value="1"/>
</dbReference>
<dbReference type="PANTHER" id="PTHR46082:SF6">
    <property type="entry name" value="AAA+ ATPASE DOMAIN-CONTAINING PROTEIN-RELATED"/>
    <property type="match status" value="1"/>
</dbReference>
<dbReference type="Gene3D" id="1.25.40.20">
    <property type="entry name" value="Ankyrin repeat-containing domain"/>
    <property type="match status" value="1"/>
</dbReference>
<dbReference type="InterPro" id="IPR053137">
    <property type="entry name" value="NLR-like"/>
</dbReference>
<keyword evidence="6" id="KW-1185">Reference proteome</keyword>
<evidence type="ECO:0000313" key="5">
    <source>
        <dbReference type="EMBL" id="KAF2230381.1"/>
    </source>
</evidence>
<dbReference type="AlphaFoldDB" id="A0A6A6GXR0"/>
<dbReference type="InterPro" id="IPR056884">
    <property type="entry name" value="NPHP3-like_N"/>
</dbReference>
<feature type="region of interest" description="Disordered" evidence="2">
    <location>
        <begin position="353"/>
        <end position="406"/>
    </location>
</feature>